<feature type="region of interest" description="Disordered" evidence="8">
    <location>
        <begin position="1694"/>
        <end position="1719"/>
    </location>
</feature>
<dbReference type="GO" id="GO:0007097">
    <property type="term" value="P:nuclear migration"/>
    <property type="evidence" value="ECO:0007669"/>
    <property type="project" value="TreeGrafter"/>
</dbReference>
<feature type="compositionally biased region" description="Low complexity" evidence="8">
    <location>
        <begin position="2414"/>
        <end position="2429"/>
    </location>
</feature>
<feature type="compositionally biased region" description="Polar residues" evidence="8">
    <location>
        <begin position="2706"/>
        <end position="2722"/>
    </location>
</feature>
<reference evidence="10" key="1">
    <citation type="submission" date="2025-08" db="UniProtKB">
        <authorList>
            <consortium name="Ensembl"/>
        </authorList>
    </citation>
    <scope>IDENTIFICATION</scope>
</reference>
<evidence type="ECO:0000313" key="10">
    <source>
        <dbReference type="Ensembl" id="ENSCVAP00000014060.1"/>
    </source>
</evidence>
<feature type="coiled-coil region" evidence="7">
    <location>
        <begin position="3089"/>
        <end position="3282"/>
    </location>
</feature>
<reference evidence="10" key="2">
    <citation type="submission" date="2025-09" db="UniProtKB">
        <authorList>
            <consortium name="Ensembl"/>
        </authorList>
    </citation>
    <scope>IDENTIFICATION</scope>
</reference>
<feature type="compositionally biased region" description="Polar residues" evidence="8">
    <location>
        <begin position="1460"/>
        <end position="1470"/>
    </location>
</feature>
<feature type="region of interest" description="Disordered" evidence="8">
    <location>
        <begin position="344"/>
        <end position="366"/>
    </location>
</feature>
<feature type="compositionally biased region" description="Polar residues" evidence="8">
    <location>
        <begin position="928"/>
        <end position="939"/>
    </location>
</feature>
<feature type="compositionally biased region" description="Basic and acidic residues" evidence="8">
    <location>
        <begin position="2940"/>
        <end position="2964"/>
    </location>
</feature>
<keyword evidence="6" id="KW-0206">Cytoskeleton</keyword>
<feature type="region of interest" description="Disordered" evidence="8">
    <location>
        <begin position="1429"/>
        <end position="1475"/>
    </location>
</feature>
<feature type="compositionally biased region" description="Polar residues" evidence="8">
    <location>
        <begin position="2152"/>
        <end position="2175"/>
    </location>
</feature>
<feature type="compositionally biased region" description="Acidic residues" evidence="8">
    <location>
        <begin position="2740"/>
        <end position="2754"/>
    </location>
</feature>
<feature type="compositionally biased region" description="Basic and acidic residues" evidence="8">
    <location>
        <begin position="2287"/>
        <end position="2298"/>
    </location>
</feature>
<dbReference type="FunFam" id="1.20.5.1700:FF:000001">
    <property type="entry name" value="Transforming acidic coiled-coil-containing protein 1 isoform 2"/>
    <property type="match status" value="1"/>
</dbReference>
<evidence type="ECO:0000256" key="3">
    <source>
        <dbReference type="ARBA" id="ARBA00022490"/>
    </source>
</evidence>
<evidence type="ECO:0000256" key="2">
    <source>
        <dbReference type="ARBA" id="ARBA00009423"/>
    </source>
</evidence>
<dbReference type="GO" id="GO:0005856">
    <property type="term" value="C:cytoskeleton"/>
    <property type="evidence" value="ECO:0007669"/>
    <property type="project" value="UniProtKB-SubCell"/>
</dbReference>
<dbReference type="GeneTree" id="ENSGT00940000157052"/>
<feature type="compositionally biased region" description="Polar residues" evidence="8">
    <location>
        <begin position="2894"/>
        <end position="2911"/>
    </location>
</feature>
<feature type="compositionally biased region" description="Basic and acidic residues" evidence="8">
    <location>
        <begin position="2802"/>
        <end position="2813"/>
    </location>
</feature>
<evidence type="ECO:0000256" key="1">
    <source>
        <dbReference type="ARBA" id="ARBA00004245"/>
    </source>
</evidence>
<dbReference type="InterPro" id="IPR039915">
    <property type="entry name" value="TACC"/>
</dbReference>
<keyword evidence="5 7" id="KW-0175">Coiled coil</keyword>
<accession>A0A3Q2FZB9</accession>
<proteinExistence type="inferred from homology"/>
<keyword evidence="4" id="KW-0597">Phosphoprotein</keyword>
<feature type="compositionally biased region" description="Polar residues" evidence="8">
    <location>
        <begin position="2784"/>
        <end position="2801"/>
    </location>
</feature>
<name>A0A3Q2FZB9_CYPVA</name>
<feature type="compositionally biased region" description="Basic and acidic residues" evidence="8">
    <location>
        <begin position="2096"/>
        <end position="2119"/>
    </location>
</feature>
<dbReference type="Pfam" id="PF05010">
    <property type="entry name" value="TACC_C"/>
    <property type="match status" value="1"/>
</dbReference>
<evidence type="ECO:0000256" key="6">
    <source>
        <dbReference type="ARBA" id="ARBA00023212"/>
    </source>
</evidence>
<feature type="compositionally biased region" description="Low complexity" evidence="8">
    <location>
        <begin position="2271"/>
        <end position="2283"/>
    </location>
</feature>
<feature type="region of interest" description="Disordered" evidence="8">
    <location>
        <begin position="1284"/>
        <end position="1312"/>
    </location>
</feature>
<evidence type="ECO:0000259" key="9">
    <source>
        <dbReference type="Pfam" id="PF05010"/>
    </source>
</evidence>
<feature type="region of interest" description="Disordered" evidence="8">
    <location>
        <begin position="2894"/>
        <end position="2978"/>
    </location>
</feature>
<protein>
    <submittedName>
        <fullName evidence="10">Transforming acidic coiled-coil-containing protein 2-like</fullName>
    </submittedName>
</protein>
<feature type="compositionally biased region" description="Polar residues" evidence="8">
    <location>
        <begin position="2380"/>
        <end position="2391"/>
    </location>
</feature>
<dbReference type="GO" id="GO:0005737">
    <property type="term" value="C:cytoplasm"/>
    <property type="evidence" value="ECO:0007669"/>
    <property type="project" value="TreeGrafter"/>
</dbReference>
<feature type="region of interest" description="Disordered" evidence="8">
    <location>
        <begin position="789"/>
        <end position="841"/>
    </location>
</feature>
<feature type="region of interest" description="Disordered" evidence="8">
    <location>
        <begin position="2552"/>
        <end position="2854"/>
    </location>
</feature>
<evidence type="ECO:0000313" key="11">
    <source>
        <dbReference type="Proteomes" id="UP000265020"/>
    </source>
</evidence>
<feature type="region of interest" description="Disordered" evidence="8">
    <location>
        <begin position="928"/>
        <end position="960"/>
    </location>
</feature>
<dbReference type="GO" id="GO:0021987">
    <property type="term" value="P:cerebral cortex development"/>
    <property type="evidence" value="ECO:0007669"/>
    <property type="project" value="TreeGrafter"/>
</dbReference>
<feature type="compositionally biased region" description="Basic and acidic residues" evidence="8">
    <location>
        <begin position="434"/>
        <end position="446"/>
    </location>
</feature>
<dbReference type="Ensembl" id="ENSCVAT00000021781.1">
    <property type="protein sequence ID" value="ENSCVAP00000014060.1"/>
    <property type="gene ID" value="ENSCVAG00000016644.1"/>
</dbReference>
<feature type="region of interest" description="Disordered" evidence="8">
    <location>
        <begin position="1958"/>
        <end position="2309"/>
    </location>
</feature>
<feature type="compositionally biased region" description="Polar residues" evidence="8">
    <location>
        <begin position="948"/>
        <end position="960"/>
    </location>
</feature>
<feature type="compositionally biased region" description="Basic and acidic residues" evidence="8">
    <location>
        <begin position="396"/>
        <end position="406"/>
    </location>
</feature>
<dbReference type="PANTHER" id="PTHR13924:SF11">
    <property type="entry name" value="TRANSFORMING ACIDIC COILED-COIL-CONTAINING PROTEIN 2"/>
    <property type="match status" value="1"/>
</dbReference>
<feature type="compositionally biased region" description="Low complexity" evidence="8">
    <location>
        <begin position="407"/>
        <end position="418"/>
    </location>
</feature>
<dbReference type="GO" id="GO:0007052">
    <property type="term" value="P:mitotic spindle organization"/>
    <property type="evidence" value="ECO:0007669"/>
    <property type="project" value="InterPro"/>
</dbReference>
<evidence type="ECO:0000256" key="4">
    <source>
        <dbReference type="ARBA" id="ARBA00022553"/>
    </source>
</evidence>
<feature type="domain" description="Transforming acidic coiled-coil-containing protein C-terminal" evidence="9">
    <location>
        <begin position="3083"/>
        <end position="3280"/>
    </location>
</feature>
<feature type="compositionally biased region" description="Polar residues" evidence="8">
    <location>
        <begin position="2649"/>
        <end position="2659"/>
    </location>
</feature>
<feature type="compositionally biased region" description="Low complexity" evidence="8">
    <location>
        <begin position="1966"/>
        <end position="1977"/>
    </location>
</feature>
<organism evidence="10 11">
    <name type="scientific">Cyprinodon variegatus</name>
    <name type="common">Sheepshead minnow</name>
    <dbReference type="NCBI Taxonomy" id="28743"/>
    <lineage>
        <taxon>Eukaryota</taxon>
        <taxon>Metazoa</taxon>
        <taxon>Chordata</taxon>
        <taxon>Craniata</taxon>
        <taxon>Vertebrata</taxon>
        <taxon>Euteleostomi</taxon>
        <taxon>Actinopterygii</taxon>
        <taxon>Neopterygii</taxon>
        <taxon>Teleostei</taxon>
        <taxon>Neoteleostei</taxon>
        <taxon>Acanthomorphata</taxon>
        <taxon>Ovalentaria</taxon>
        <taxon>Atherinomorphae</taxon>
        <taxon>Cyprinodontiformes</taxon>
        <taxon>Cyprinodontidae</taxon>
        <taxon>Cyprinodon</taxon>
    </lineage>
</organism>
<dbReference type="InterPro" id="IPR007707">
    <property type="entry name" value="TACC_C"/>
</dbReference>
<feature type="region of interest" description="Disordered" evidence="8">
    <location>
        <begin position="2372"/>
        <end position="2536"/>
    </location>
</feature>
<evidence type="ECO:0000256" key="7">
    <source>
        <dbReference type="SAM" id="Coils"/>
    </source>
</evidence>
<comment type="similarity">
    <text evidence="2">Belongs to the TACC family.</text>
</comment>
<feature type="compositionally biased region" description="Basic residues" evidence="8">
    <location>
        <begin position="2621"/>
        <end position="2643"/>
    </location>
</feature>
<feature type="region of interest" description="Disordered" evidence="8">
    <location>
        <begin position="393"/>
        <end position="450"/>
    </location>
</feature>
<feature type="region of interest" description="Disordered" evidence="8">
    <location>
        <begin position="1919"/>
        <end position="1939"/>
    </location>
</feature>
<evidence type="ECO:0000256" key="8">
    <source>
        <dbReference type="SAM" id="MobiDB-lite"/>
    </source>
</evidence>
<feature type="compositionally biased region" description="Basic and acidic residues" evidence="8">
    <location>
        <begin position="2823"/>
        <end position="2837"/>
    </location>
</feature>
<feature type="compositionally biased region" description="Basic residues" evidence="8">
    <location>
        <begin position="421"/>
        <end position="433"/>
    </location>
</feature>
<dbReference type="PANTHER" id="PTHR13924">
    <property type="entry name" value="TRANSFORMING ACIDIC COILED-COIL CONTAINING PROTEIN 1/2"/>
    <property type="match status" value="1"/>
</dbReference>
<keyword evidence="3" id="KW-0963">Cytoplasm</keyword>
<keyword evidence="11" id="KW-1185">Reference proteome</keyword>
<feature type="compositionally biased region" description="Gly residues" evidence="8">
    <location>
        <begin position="791"/>
        <end position="810"/>
    </location>
</feature>
<dbReference type="STRING" id="28743.ENSCVAP00000014060"/>
<comment type="subcellular location">
    <subcellularLocation>
        <location evidence="1">Cytoplasm</location>
        <location evidence="1">Cytoskeleton</location>
    </subcellularLocation>
</comment>
<feature type="compositionally biased region" description="Basic residues" evidence="8">
    <location>
        <begin position="2392"/>
        <end position="2409"/>
    </location>
</feature>
<feature type="compositionally biased region" description="Low complexity" evidence="8">
    <location>
        <begin position="2556"/>
        <end position="2569"/>
    </location>
</feature>
<evidence type="ECO:0000256" key="5">
    <source>
        <dbReference type="ARBA" id="ARBA00023054"/>
    </source>
</evidence>
<feature type="compositionally biased region" description="Low complexity" evidence="8">
    <location>
        <begin position="2682"/>
        <end position="2697"/>
    </location>
</feature>
<dbReference type="Gene3D" id="1.20.5.1700">
    <property type="match status" value="1"/>
</dbReference>
<feature type="compositionally biased region" description="Pro residues" evidence="8">
    <location>
        <begin position="2223"/>
        <end position="2235"/>
    </location>
</feature>
<dbReference type="Proteomes" id="UP000265020">
    <property type="component" value="Unassembled WGS sequence"/>
</dbReference>
<sequence length="3286" mass="358566">MQFCRKVLCQPCSARVTSPEEDMEYRMGSCIGISHKQTDAESLSGRENQALLTEASTCRPSLLSQSVLPEVPVITGVEEDRGAVSEEDKEELEFPHDLLPSLDFSSELNIWESSLGAHSSSEGRKCEQVNPLLVGLQHNMDVGGSLLVLDGRPDGILPVIPDVQASLQLGPLTPSLTKFSDQELQMAFQECEEQMVSLGMLDSIESDKTQDVVGKATGEVMVNDSGKSFSPLPVAVQPVYGNGGHGNESTHGNIEAANSQMDTVVFSFRDYILGTENNTENIETEMEVEANQCLKRCSELEVGTGMNEQKELLVTNKESPKDLRALETLNKDVCLSSTTEINTSRDSCTEMKEVPGGKVETIASSEKNASDEIDINVCNDDPNSELLYLAPTGAQKETDKQSKDNQSKSNSEKQVGQSKEFKKKKHRKKKKTEKRAEREQKAKAQESEIETQTLSPLDVCTYTDLAAVSTPVSELDTTPLTCGEQTHYEQQLSPGGMLKSSPQSSVENLNITACSSISMQALSQKTHQSDKPDNLDAENFINHNTKCDECVTKEENVINTTPESNQTAVTGHTDSSERELDGQMQEAIVTTETKILTEEDQSLFSNSRTCVGDSCVDSGLGKALIVVNALPLTTPTLSEVIESKREGESVSCDVQERVATVAVAESEEGTREGKRGGRGEYLGSADVNRDKLLESPCQVSLICSQGSRTLQLSAREGGTACEESCSSKMPHNLAEAEIKGPGEACIRSIDEEISPAEEKDAEKTMPSLKCCTDHFGSDFQAPTVEQLGVTEEGGGRGGGGGEVGEKGGFAGKHNLLSQPKGFAGGVSSVKRGASPPSDVAKSQLKSQCCVELIGTIPEGSEEKHFYHKQDDVTVLPLPSYPVQQSNTDAGKKTGLMQELVPEEALPFRQPIQPSLVMENNRDHVFQREQQANSDQQVGPRSTEERTAKSTANSQRVSSSPNLTGSVVLLCGNRGGNNRVHFADDVNLKNSSSDTAKEILVQGLDCASLPPLTVHETLYNPVTEASYTFPNFLSFKDPETPTHVATAVDEAVIHCSNVQEQPEEAKFGKGNINEFIDLDHSRHDHHENAVDSEENAKSNATGCTKQILSPTLVKEIGNQVCHLENESKNSGESDLSLNQDFAVTLKEKEESQNAASEDFTCKNVTLPEELFDTDTAPVSEAKADPSICTESKSPGTISQPSCYSDVTPKTGLLFADVMESTGVPLSSSLIPSHLEFLTDCDISFPEHTDSHYANGNTASVSRKVAMNKEDEINISSLEDDLNHSSISFKTDETPQDLKNGNKLPMSHARSLGSSQVENLTLANQGSAADDELSKEGSDNAILTCHKEPDSASSEMSDRDDIVCINCPTNETYINIEDNSMGEEKKLNENVTMNNQEEGADTRQQTGKTDLTLQQQNNGVFMETGILQPQYKHNEPKTESTPTEIANKEKRNGSFPSKCKDQSSFLSPSKTSDGFLPPELELSAEALTVYDQDLSQTVPALPECFHIDVAPDPRPTFDHFSMLQEVNIISQEPEQMEQCLGFTHSKEELLGEPAEDKEEACIWTQTVAQQEGDGSVQSLFALEKKDELLDLPGVVREEVPSVFPVDSNVKESPAEGMASVYSGKVGVYSQIDEIEQRLYLSKDPGVELNELDQKIKPNQTTNVGPHSTSEMLKHTASVEFATRKLEALPIPLSVSSNVSQNDHNSHLDGIPSASGAEDVSPNGFNTMQDVFGETETWKGDISAALAIESKQGEIEDTELQSCSISSNTDGSQIVHITKKSSNVEEITKEGEADILERMTQREGQEDNKDEDEGTLLITILNDKGGICSSLSNKRVPQSSTEIHVCSSEGAVSCAKAAEIGDNMMHNTSLDVIIDPSTTAAASNESEEPYDQVAFSEPQDRMEVIPPTTVSQHDTEFLEKTPTCSSPVEQAVSGSSDPIQGSQEPEKIWIQAFEDAASLTENKQVSTQDSFSPLPSLDSPQVDFLTPSEEIASPPRSEDTVPPEEAEEKAALSSCLSALQRPVNLPQPLEKVVPSEPTKHTANLTTKTEIQEESSEKPKSLESESSQKLLNSDREPVEGAGEQTNIFIPAQETKGTPEQTRDEVETRERGHVEDLQRNKSRAETAIQEEELEEPNEKPTKVLPVETSEVPAGESEVSQTVQDPPTKLQDSGLSLAEQTESSHPAPASPSPPSDDPCTAHLPAIPPHLHKTTESPPHPSLESDTLPSTPPASPCIPTPVPADQCTLSTDNCEDLYPVSAPSQVLLRSSDSDGAFETPESTTPVKVVTPPEPQREQPESDDKCVNGSKGDLTSDLTARDALCHSPSIVFDENKPIAASGTYNFDFFAAEPTSHTLTRSLSLQSGELDCSGLVEGAASGDFRQHSESFSVGTENTSGKLRRPKKVSPGSVKKKPLLRQNSNPDSSKPASSSSTPETTKRTKSRTASPLLTQEDPEVCSTTPSPAGTLRRTRKSRVETPPPLLEETIQTCQEQSKGKDPVLPLCQEEAPPVETVADKDNSPIPPSASYKWDPDNFENIDPFNTGGSKIANSPVLGRKGPICGSASSPPQSPAVVAEPHCRTATASVEELPTNPEEQPILAKRQPVRLEFDYSEESGEASQQASPPPKKVGKKPPTKMLSRKPKLGLKKAHPVQVEQLDNNTSANHNGSDEIPIPKVSYNIEPDKWEDPNFNPFSSKKSISNSPKSSRHPYTFDPNTDESSNPFKSSNKMACSPPRVSAPLEMSSNDYDNENDNDNIGELEDQNQNKPAKKKRTPLKSNTFRVKRSPKKSPMSDTSQDPTSADESPSLHQQDDHATDEEKLASSTSHKWAAHHDMDQDLNTDHPDFPQPCDVTTFVNENSLPQENPVQDYEIEYMEKIGSSSPPLSIKKPSLYLNLDSVSDSLTQTTHGHGSEPSSPCTGSFEEMEAKISAGMKTPVLSPRPGPEGYAVDKGRKRESEVLSRTQSIEREEQPSSKGPVEALPAAPAQAMPLLLDRLSECEDPLQYLEPDLAETNPTAFAQKLQEELVLAALRLEALQVAQSISQCPSLSTVSPQQRDMLSSAESSIPKSSLYAKKTIGSSYMEGDSPHLPRDLDQSLDIAREEIVSKEKEVLEWQRKYEESRQEVVEMRRIVAEYEKTIAQMIEDDQKEKSLSHHTIQQLIIEKDQALADLNSVEKSLADLFRRYEKMKDVLEGFRKNEEVLKKCAQEYLSRVRKEEQRYQALKIHAEEKLDKANSEIAQVRSKAKQEQAAHQASLRKEQMKVDSLERTLEQKNKEIEELTKICDELIAKMGKS</sequence>